<organism evidence="10">
    <name type="scientific">Physcomitrium patens</name>
    <name type="common">Spreading-leaved earth moss</name>
    <name type="synonym">Physcomitrella patens</name>
    <dbReference type="NCBI Taxonomy" id="3218"/>
    <lineage>
        <taxon>Eukaryota</taxon>
        <taxon>Viridiplantae</taxon>
        <taxon>Streptophyta</taxon>
        <taxon>Embryophyta</taxon>
        <taxon>Bryophyta</taxon>
        <taxon>Bryophytina</taxon>
        <taxon>Bryopsida</taxon>
        <taxon>Funariidae</taxon>
        <taxon>Funariales</taxon>
        <taxon>Funariaceae</taxon>
        <taxon>Physcomitrium</taxon>
    </lineage>
</organism>
<dbReference type="GO" id="GO:0009695">
    <property type="term" value="P:jasmonic acid biosynthetic process"/>
    <property type="evidence" value="ECO:0007669"/>
    <property type="project" value="InterPro"/>
</dbReference>
<reference evidence="10 12" key="1">
    <citation type="journal article" date="2008" name="Science">
        <title>The Physcomitrella genome reveals evolutionary insights into the conquest of land by plants.</title>
        <authorList>
            <person name="Rensing S."/>
            <person name="Lang D."/>
            <person name="Zimmer A."/>
            <person name="Terry A."/>
            <person name="Salamov A."/>
            <person name="Shapiro H."/>
            <person name="Nishiyama T."/>
            <person name="Perroud P.-F."/>
            <person name="Lindquist E."/>
            <person name="Kamisugi Y."/>
            <person name="Tanahashi T."/>
            <person name="Sakakibara K."/>
            <person name="Fujita T."/>
            <person name="Oishi K."/>
            <person name="Shin-I T."/>
            <person name="Kuroki Y."/>
            <person name="Toyoda A."/>
            <person name="Suzuki Y."/>
            <person name="Hashimoto A."/>
            <person name="Yamaguchi K."/>
            <person name="Sugano A."/>
            <person name="Kohara Y."/>
            <person name="Fujiyama A."/>
            <person name="Anterola A."/>
            <person name="Aoki S."/>
            <person name="Ashton N."/>
            <person name="Barbazuk W.B."/>
            <person name="Barker E."/>
            <person name="Bennetzen J."/>
            <person name="Bezanilla M."/>
            <person name="Blankenship R."/>
            <person name="Cho S.H."/>
            <person name="Dutcher S."/>
            <person name="Estelle M."/>
            <person name="Fawcett J.A."/>
            <person name="Gundlach H."/>
            <person name="Hanada K."/>
            <person name="Heyl A."/>
            <person name="Hicks K.A."/>
            <person name="Hugh J."/>
            <person name="Lohr M."/>
            <person name="Mayer K."/>
            <person name="Melkozernov A."/>
            <person name="Murata T."/>
            <person name="Nelson D."/>
            <person name="Pils B."/>
            <person name="Prigge M."/>
            <person name="Reiss B."/>
            <person name="Renner T."/>
            <person name="Rombauts S."/>
            <person name="Rushton P."/>
            <person name="Sanderfoot A."/>
            <person name="Schween G."/>
            <person name="Shiu S.-H."/>
            <person name="Stueber K."/>
            <person name="Theodoulou F.L."/>
            <person name="Tu H."/>
            <person name="Van de Peer Y."/>
            <person name="Verrier P.J."/>
            <person name="Waters E."/>
            <person name="Wood A."/>
            <person name="Yang L."/>
            <person name="Cove D."/>
            <person name="Cuming A."/>
            <person name="Hasebe M."/>
            <person name="Lucas S."/>
            <person name="Mishler D.B."/>
            <person name="Reski R."/>
            <person name="Grigoriev I."/>
            <person name="Quatrano R.S."/>
            <person name="Boore J.L."/>
        </authorList>
    </citation>
    <scope>NUCLEOTIDE SEQUENCE [LARGE SCALE GENOMIC DNA]</scope>
    <source>
        <strain evidence="11 12">cv. Gransden 2004</strain>
    </source>
</reference>
<keyword evidence="7" id="KW-0413">Isomerase</keyword>
<evidence type="ECO:0000256" key="5">
    <source>
        <dbReference type="ARBA" id="ARBA00022640"/>
    </source>
</evidence>
<sequence length="326" mass="35433">MEVMIAEAPARCSSMLGRSAAAPSDVRAMGRAGGAGLRAPCLPSRRSRGGAGCELAASAPRERRNPVQSSIRSVLDVEPRVFADGEPHSCVDSTESLLQKLADMGPPNDSALSRMNEAADRLFLWDDVPKLAKKQTFTVYELNEFDRDSPAFLELSRQSVNRTDPVTGEHVKALGDQVPFTNKLYDSSLRTRLGITTGICLHMKQYPGRGAPELHGLPFFTPDHYETIMSWHLGDMGHISGMGPFINFQDTLMGVTGGTGFFAEARGVVRLHPITPFKFMYTFTLTGIPKLPEVLTKELVVPGFGVEAHADAVQGKPESTLANFTN</sequence>
<comment type="catalytic activity">
    <reaction evidence="8">
        <text>(9Z,13S,15Z)-12,13-epoxyoctadeca-9,11,15-trienoate = (9S,13S,15Z)-12-oxophyto-10,15-dienoate</text>
        <dbReference type="Rhea" id="RHEA:22592"/>
        <dbReference type="ChEBI" id="CHEBI:36438"/>
        <dbReference type="ChEBI" id="CHEBI:57411"/>
        <dbReference type="EC" id="5.3.99.6"/>
    </reaction>
</comment>
<dbReference type="InterPro" id="IPR044859">
    <property type="entry name" value="Allene_oxi_cyc_Dirigent"/>
</dbReference>
<dbReference type="EnsemblPlants" id="Pp3c2_24500V3.2">
    <property type="protein sequence ID" value="Pp3c2_24500V3.2"/>
    <property type="gene ID" value="Pp3c2_24500"/>
</dbReference>
<evidence type="ECO:0000256" key="6">
    <source>
        <dbReference type="ARBA" id="ARBA00022946"/>
    </source>
</evidence>
<dbReference type="Gramene" id="Pp3c2_24500V3.2">
    <property type="protein sequence ID" value="Pp3c2_24500V3.2"/>
    <property type="gene ID" value="Pp3c2_24500"/>
</dbReference>
<dbReference type="EnsemblPlants" id="Pp3c2_24500V3.1">
    <property type="protein sequence ID" value="Pp3c2_24500V3.1"/>
    <property type="gene ID" value="Pp3c2_24500"/>
</dbReference>
<dbReference type="PaxDb" id="3218-PP1S135_3V6.1"/>
<accession>A0A2K1L2W5</accession>
<dbReference type="GO" id="GO:0009507">
    <property type="term" value="C:chloroplast"/>
    <property type="evidence" value="ECO:0007669"/>
    <property type="project" value="UniProtKB-SubCell"/>
</dbReference>
<dbReference type="EC" id="5.3.99.6" evidence="3"/>
<keyword evidence="6" id="KW-0809">Transit peptide</keyword>
<evidence type="ECO:0000256" key="8">
    <source>
        <dbReference type="ARBA" id="ARBA00049891"/>
    </source>
</evidence>
<evidence type="ECO:0000256" key="7">
    <source>
        <dbReference type="ARBA" id="ARBA00023235"/>
    </source>
</evidence>
<protein>
    <recommendedName>
        <fullName evidence="3">allene-oxide cyclase</fullName>
        <ecNumber evidence="3">5.3.99.6</ecNumber>
    </recommendedName>
</protein>
<dbReference type="OrthoDB" id="1919227at2759"/>
<reference evidence="11" key="3">
    <citation type="submission" date="2020-12" db="UniProtKB">
        <authorList>
            <consortium name="EnsemblPlants"/>
        </authorList>
    </citation>
    <scope>IDENTIFICATION</scope>
</reference>
<dbReference type="RefSeq" id="XP_024359187.1">
    <property type="nucleotide sequence ID" value="XM_024503419.2"/>
</dbReference>
<dbReference type="STRING" id="3218.A0A2K1L2W5"/>
<dbReference type="PANTHER" id="PTHR31843">
    <property type="entry name" value="ALLENE OXIDE CYCLASE 4, CHLOROPLASTIC"/>
    <property type="match status" value="1"/>
</dbReference>
<keyword evidence="12" id="KW-1185">Reference proteome</keyword>
<dbReference type="EMBL" id="ABEU02000002">
    <property type="protein sequence ID" value="PNR60361.1"/>
    <property type="molecule type" value="Genomic_DNA"/>
</dbReference>
<dbReference type="AlphaFoldDB" id="A0A2K1L2W5"/>
<dbReference type="Pfam" id="PF06351">
    <property type="entry name" value="Allene_ox_cyc"/>
    <property type="match status" value="1"/>
</dbReference>
<name>A0A2K1L2W5_PHYPA</name>
<dbReference type="PANTHER" id="PTHR31843:SF11">
    <property type="entry name" value="ALLENE OXIDE CYCLASE 4, CHLOROPLASTIC"/>
    <property type="match status" value="1"/>
</dbReference>
<evidence type="ECO:0000313" key="10">
    <source>
        <dbReference type="EMBL" id="PNR60361.1"/>
    </source>
</evidence>
<feature type="region of interest" description="Disordered" evidence="9">
    <location>
        <begin position="37"/>
        <end position="69"/>
    </location>
</feature>
<evidence type="ECO:0000256" key="2">
    <source>
        <dbReference type="ARBA" id="ARBA00007982"/>
    </source>
</evidence>
<dbReference type="Gene3D" id="2.40.480.10">
    <property type="entry name" value="Allene oxide cyclase-like"/>
    <property type="match status" value="1"/>
</dbReference>
<dbReference type="Proteomes" id="UP000006727">
    <property type="component" value="Chromosome 2"/>
</dbReference>
<dbReference type="KEGG" id="ppp:112274177"/>
<evidence type="ECO:0000313" key="12">
    <source>
        <dbReference type="Proteomes" id="UP000006727"/>
    </source>
</evidence>
<dbReference type="GeneID" id="112274177"/>
<evidence type="ECO:0000256" key="3">
    <source>
        <dbReference type="ARBA" id="ARBA00012209"/>
    </source>
</evidence>
<dbReference type="InterPro" id="IPR009410">
    <property type="entry name" value="Allene_ox_cyc"/>
</dbReference>
<dbReference type="SUPFAM" id="SSF141493">
    <property type="entry name" value="Allene oxide cyclase-like"/>
    <property type="match status" value="1"/>
</dbReference>
<keyword evidence="4" id="KW-0150">Chloroplast</keyword>
<evidence type="ECO:0000313" key="11">
    <source>
        <dbReference type="EnsemblPlants" id="Pp3c2_24500V3.1"/>
    </source>
</evidence>
<dbReference type="Gramene" id="Pp3c2_24500V3.1">
    <property type="protein sequence ID" value="Pp3c2_24500V3.1"/>
    <property type="gene ID" value="Pp3c2_24500"/>
</dbReference>
<evidence type="ECO:0000256" key="4">
    <source>
        <dbReference type="ARBA" id="ARBA00022528"/>
    </source>
</evidence>
<reference evidence="10 12" key="2">
    <citation type="journal article" date="2018" name="Plant J.">
        <title>The Physcomitrella patens chromosome-scale assembly reveals moss genome structure and evolution.</title>
        <authorList>
            <person name="Lang D."/>
            <person name="Ullrich K.K."/>
            <person name="Murat F."/>
            <person name="Fuchs J."/>
            <person name="Jenkins J."/>
            <person name="Haas F.B."/>
            <person name="Piednoel M."/>
            <person name="Gundlach H."/>
            <person name="Van Bel M."/>
            <person name="Meyberg R."/>
            <person name="Vives C."/>
            <person name="Morata J."/>
            <person name="Symeonidi A."/>
            <person name="Hiss M."/>
            <person name="Muchero W."/>
            <person name="Kamisugi Y."/>
            <person name="Saleh O."/>
            <person name="Blanc G."/>
            <person name="Decker E.L."/>
            <person name="van Gessel N."/>
            <person name="Grimwood J."/>
            <person name="Hayes R.D."/>
            <person name="Graham S.W."/>
            <person name="Gunter L.E."/>
            <person name="McDaniel S.F."/>
            <person name="Hoernstein S.N.W."/>
            <person name="Larsson A."/>
            <person name="Li F.W."/>
            <person name="Perroud P.F."/>
            <person name="Phillips J."/>
            <person name="Ranjan P."/>
            <person name="Rokshar D.S."/>
            <person name="Rothfels C.J."/>
            <person name="Schneider L."/>
            <person name="Shu S."/>
            <person name="Stevenson D.W."/>
            <person name="Thummler F."/>
            <person name="Tillich M."/>
            <person name="Villarreal Aguilar J.C."/>
            <person name="Widiez T."/>
            <person name="Wong G.K."/>
            <person name="Wymore A."/>
            <person name="Zhang Y."/>
            <person name="Zimmer A.D."/>
            <person name="Quatrano R.S."/>
            <person name="Mayer K.F.X."/>
            <person name="Goodstein D."/>
            <person name="Casacuberta J.M."/>
            <person name="Vandepoele K."/>
            <person name="Reski R."/>
            <person name="Cuming A.C."/>
            <person name="Tuskan G.A."/>
            <person name="Maumus F."/>
            <person name="Salse J."/>
            <person name="Schmutz J."/>
            <person name="Rensing S.A."/>
        </authorList>
    </citation>
    <scope>NUCLEOTIDE SEQUENCE [LARGE SCALE GENOMIC DNA]</scope>
    <source>
        <strain evidence="11 12">cv. Gransden 2004</strain>
    </source>
</reference>
<comment type="subcellular location">
    <subcellularLocation>
        <location evidence="1">Plastid</location>
        <location evidence="1">Chloroplast</location>
    </subcellularLocation>
</comment>
<proteinExistence type="inferred from homology"/>
<dbReference type="InterPro" id="IPR034871">
    <property type="entry name" value="Allene_oxi_cyc_sf"/>
</dbReference>
<gene>
    <name evidence="11" type="primary">LOC112274177</name>
    <name evidence="10" type="ORF">PHYPA_003154</name>
</gene>
<comment type="similarity">
    <text evidence="2">Belongs to the allene oxide cyclase family.</text>
</comment>
<keyword evidence="5" id="KW-0934">Plastid</keyword>
<evidence type="ECO:0000256" key="1">
    <source>
        <dbReference type="ARBA" id="ARBA00004229"/>
    </source>
</evidence>
<dbReference type="GO" id="GO:0046423">
    <property type="term" value="F:allene-oxide cyclase activity"/>
    <property type="evidence" value="ECO:0007669"/>
    <property type="project" value="UniProtKB-EC"/>
</dbReference>
<evidence type="ECO:0000256" key="9">
    <source>
        <dbReference type="SAM" id="MobiDB-lite"/>
    </source>
</evidence>